<evidence type="ECO:0000313" key="1">
    <source>
        <dbReference type="EMBL" id="TVM27495.1"/>
    </source>
</evidence>
<dbReference type="AlphaFoldDB" id="A0A6P1ZDR1"/>
<sequence>MWNKMLLLILIAVSLLGCSTAKRHESKFAGREHGESIKDLPPTIHVDMDSELFAPCIGFSEA</sequence>
<comment type="caution">
    <text evidence="1">The sequence shown here is derived from an EMBL/GenBank/DDBJ whole genome shotgun (WGS) entry which is preliminary data.</text>
</comment>
<organism evidence="1 2">
    <name type="scientific">Oceanidesulfovibrio marinus</name>
    <dbReference type="NCBI Taxonomy" id="370038"/>
    <lineage>
        <taxon>Bacteria</taxon>
        <taxon>Pseudomonadati</taxon>
        <taxon>Thermodesulfobacteriota</taxon>
        <taxon>Desulfovibrionia</taxon>
        <taxon>Desulfovibrionales</taxon>
        <taxon>Desulfovibrionaceae</taxon>
        <taxon>Oceanidesulfovibrio</taxon>
    </lineage>
</organism>
<reference evidence="1 2" key="1">
    <citation type="submission" date="2018-06" db="EMBL/GenBank/DDBJ databases">
        <title>Complete genome of Desulfovibrio marinus P48SEP.</title>
        <authorList>
            <person name="Crispim J.S."/>
            <person name="Vidigal P.M.P."/>
            <person name="Silva L.C.F."/>
            <person name="Araujo L.C."/>
            <person name="Laguardia C.N."/>
            <person name="Dias R.S."/>
            <person name="Sousa M.P."/>
            <person name="Paula S.O."/>
            <person name="Silva C."/>
        </authorList>
    </citation>
    <scope>NUCLEOTIDE SEQUENCE [LARGE SCALE GENOMIC DNA]</scope>
    <source>
        <strain evidence="1 2">P48SEP</strain>
    </source>
</reference>
<evidence type="ECO:0000313" key="2">
    <source>
        <dbReference type="Proteomes" id="UP000434052"/>
    </source>
</evidence>
<protein>
    <recommendedName>
        <fullName evidence="3">Lipoprotein</fullName>
    </recommendedName>
</protein>
<dbReference type="RefSeq" id="WP_144307582.1">
    <property type="nucleotide sequence ID" value="NZ_QMIF01000176.1"/>
</dbReference>
<gene>
    <name evidence="1" type="ORF">DQK91_22630</name>
</gene>
<evidence type="ECO:0008006" key="3">
    <source>
        <dbReference type="Google" id="ProtNLM"/>
    </source>
</evidence>
<dbReference type="PROSITE" id="PS51257">
    <property type="entry name" value="PROKAR_LIPOPROTEIN"/>
    <property type="match status" value="1"/>
</dbReference>
<dbReference type="Proteomes" id="UP000434052">
    <property type="component" value="Unassembled WGS sequence"/>
</dbReference>
<name>A0A6P1ZDR1_9BACT</name>
<accession>A0A6P1ZDR1</accession>
<dbReference type="EMBL" id="QMIF01000176">
    <property type="protein sequence ID" value="TVM27495.1"/>
    <property type="molecule type" value="Genomic_DNA"/>
</dbReference>
<proteinExistence type="predicted"/>